<reference evidence="2" key="1">
    <citation type="submission" date="2020-02" db="EMBL/GenBank/DDBJ databases">
        <authorList>
            <person name="Meier V. D."/>
        </authorList>
    </citation>
    <scope>NUCLEOTIDE SEQUENCE</scope>
    <source>
        <strain evidence="2">AVDCRST_MAG68</strain>
    </source>
</reference>
<feature type="non-terminal residue" evidence="2">
    <location>
        <position position="1"/>
    </location>
</feature>
<gene>
    <name evidence="2" type="ORF">AVDCRST_MAG68-2053</name>
</gene>
<protein>
    <submittedName>
        <fullName evidence="2">Uncharacterized protein</fullName>
    </submittedName>
</protein>
<dbReference type="AlphaFoldDB" id="A0A6J4L8I7"/>
<sequence>WRPVPSPVLTALHGRCGTLCRGSTPTGRSRPASTFRRRWGPAGSCLNRRARSGGSTRSPRVGTRRASRGCGGTASSRSPYGRARPH</sequence>
<feature type="non-terminal residue" evidence="2">
    <location>
        <position position="86"/>
    </location>
</feature>
<evidence type="ECO:0000256" key="1">
    <source>
        <dbReference type="SAM" id="MobiDB-lite"/>
    </source>
</evidence>
<feature type="region of interest" description="Disordered" evidence="1">
    <location>
        <begin position="16"/>
        <end position="86"/>
    </location>
</feature>
<evidence type="ECO:0000313" key="2">
    <source>
        <dbReference type="EMBL" id="CAA9325178.1"/>
    </source>
</evidence>
<organism evidence="2">
    <name type="scientific">uncultured Gemmatimonadota bacterium</name>
    <dbReference type="NCBI Taxonomy" id="203437"/>
    <lineage>
        <taxon>Bacteria</taxon>
        <taxon>Pseudomonadati</taxon>
        <taxon>Gemmatimonadota</taxon>
        <taxon>environmental samples</taxon>
    </lineage>
</organism>
<accession>A0A6J4L8I7</accession>
<dbReference type="EMBL" id="CADCTW010000101">
    <property type="protein sequence ID" value="CAA9325178.1"/>
    <property type="molecule type" value="Genomic_DNA"/>
</dbReference>
<name>A0A6J4L8I7_9BACT</name>
<proteinExistence type="predicted"/>